<sequence length="914" mass="104309">MAPVTRGSPRRNIGRDRRSIQSRTELHSQRTGNKTLKITPHPEDPEKCYTWSKYGAPKRSNNTQKYACTQCRKIYDRLLKSKEPQQPLPYLEVDIDAGDFVEGGIFPRNPHYCEAVDVNSVRGQEIKRTNLANVKITRSKPAAVIVSMSSEVATRYAHLGDDVIQDVRQAAMKTKTSVAKAVQRVRQTLYPKVDTLPELDAVEPNFLLTIIGEELQDSNDKHLLWKSDSAAILGCNYFIEAIKERVTELFLDGTYKFCPKNFYQLYRIFGLTHDTVNVPLFSIIMSGKSTTDYETVFNAISNIIDNEPIPAHTAHFDCEPASVKAFRKTPCFTNVKTKMCTFHVRQNVNAKVQNVGLSTQYNGCKFVNHFITRLGGVQHIPTDLISDALNLLRITKCRTLDSGERVQFNGKVLAVPSIKNAEEWYRGIYSIELSNEESTELEKRDVKWVDICLTNAQFKRIIKKQKNLTDLGQVASTSVSKLKSTPNAKPKISTERNSDSVDQFEREKPDGHKDQQKVRRKSKAKQGDKTESEDGLEASKKTPQNKKKGTKKTAEDEALARRYSLSSDSHLVSLDMLTCDQVKTEIAKRRKVQLNANPVVHEVAAHISDRFLDVGLKPYGADILTRNYKEYSIADLPGLEEKIDIGNVTDVPNGTVPYSYRIVSLPKTCEHSDWHRFNDGLEPETVEDFVKILELFHCCQPRTDRRRSNRLFIHDMMLRPMKFKFMGCETIDIGFPTSPDVYFEALKTMRENKESAYVVDRIYISMGCDLVMRAFNKKTCLENVELFFDKFFQELIEDFGPYAPVRKNGYGTISRKYPIVYIINVPIWSLKNSRIRNFNDRLRELNDYLKSFVQKKSGSEFTVELIDWDSISNEALEEGGYGSVIEENVAEDCLNTRYAVLQKYLLSIGELMVS</sequence>
<reference evidence="2" key="1">
    <citation type="submission" date="2022-11" db="UniProtKB">
        <authorList>
            <consortium name="WormBaseParasite"/>
        </authorList>
    </citation>
    <scope>IDENTIFICATION</scope>
</reference>
<name>A0AC34PYN2_9BILA</name>
<evidence type="ECO:0000313" key="1">
    <source>
        <dbReference type="Proteomes" id="UP000887576"/>
    </source>
</evidence>
<accession>A0AC34PYN2</accession>
<dbReference type="Proteomes" id="UP000887576">
    <property type="component" value="Unplaced"/>
</dbReference>
<organism evidence="1 2">
    <name type="scientific">Panagrolaimus sp. JU765</name>
    <dbReference type="NCBI Taxonomy" id="591449"/>
    <lineage>
        <taxon>Eukaryota</taxon>
        <taxon>Metazoa</taxon>
        <taxon>Ecdysozoa</taxon>
        <taxon>Nematoda</taxon>
        <taxon>Chromadorea</taxon>
        <taxon>Rhabditida</taxon>
        <taxon>Tylenchina</taxon>
        <taxon>Panagrolaimomorpha</taxon>
        <taxon>Panagrolaimoidea</taxon>
        <taxon>Panagrolaimidae</taxon>
        <taxon>Panagrolaimus</taxon>
    </lineage>
</organism>
<dbReference type="WBParaSite" id="JU765_v2.g11294.t1">
    <property type="protein sequence ID" value="JU765_v2.g11294.t1"/>
    <property type="gene ID" value="JU765_v2.g11294"/>
</dbReference>
<proteinExistence type="predicted"/>
<protein>
    <submittedName>
        <fullName evidence="2">MULE transposase domain-containing protein</fullName>
    </submittedName>
</protein>
<evidence type="ECO:0000313" key="2">
    <source>
        <dbReference type="WBParaSite" id="JU765_v2.g11294.t1"/>
    </source>
</evidence>